<gene>
    <name evidence="2" type="ORF">Tci_841311</name>
</gene>
<sequence length="274" mass="27408">AHEEVEQAVAIDVGDGRGRVAAHAAEADGRAAVGSQVAHLAEGGRIGGRLSVEHDVAGFVAEQHVEVAVAVVVGQQGLVHVAGVDDGAVGERHLAQGGEGGRVSGSLLVAAQGAVVATHQHVEQAVVVEVGHRGAGVRAAVGGRAGGRAEGVGEKRTFGEGHGAGARGGGLLVAQHGAGVFAHQQLQQAVAVEVAHSRRRVVAGGRGARGAGRNRGVAHRRRLAGDAQLGAREGRAGAGGEADAASGRGGGHDNIDRNGRRLDDLHGLAVNYHR</sequence>
<feature type="non-terminal residue" evidence="2">
    <location>
        <position position="1"/>
    </location>
</feature>
<reference evidence="2" key="1">
    <citation type="journal article" date="2019" name="Sci. Rep.">
        <title>Draft genome of Tanacetum cinerariifolium, the natural source of mosquito coil.</title>
        <authorList>
            <person name="Yamashiro T."/>
            <person name="Shiraishi A."/>
            <person name="Satake H."/>
            <person name="Nakayama K."/>
        </authorList>
    </citation>
    <scope>NUCLEOTIDE SEQUENCE</scope>
</reference>
<dbReference type="EMBL" id="BKCJ011024186">
    <property type="protein sequence ID" value="GFC69341.1"/>
    <property type="molecule type" value="Genomic_DNA"/>
</dbReference>
<evidence type="ECO:0000313" key="2">
    <source>
        <dbReference type="EMBL" id="GFC69341.1"/>
    </source>
</evidence>
<accession>A0A699QJH2</accession>
<feature type="region of interest" description="Disordered" evidence="1">
    <location>
        <begin position="205"/>
        <end position="260"/>
    </location>
</feature>
<comment type="caution">
    <text evidence="2">The sequence shown here is derived from an EMBL/GenBank/DDBJ whole genome shotgun (WGS) entry which is preliminary data.</text>
</comment>
<organism evidence="2">
    <name type="scientific">Tanacetum cinerariifolium</name>
    <name type="common">Dalmatian daisy</name>
    <name type="synonym">Chrysanthemum cinerariifolium</name>
    <dbReference type="NCBI Taxonomy" id="118510"/>
    <lineage>
        <taxon>Eukaryota</taxon>
        <taxon>Viridiplantae</taxon>
        <taxon>Streptophyta</taxon>
        <taxon>Embryophyta</taxon>
        <taxon>Tracheophyta</taxon>
        <taxon>Spermatophyta</taxon>
        <taxon>Magnoliopsida</taxon>
        <taxon>eudicotyledons</taxon>
        <taxon>Gunneridae</taxon>
        <taxon>Pentapetalae</taxon>
        <taxon>asterids</taxon>
        <taxon>campanulids</taxon>
        <taxon>Asterales</taxon>
        <taxon>Asteraceae</taxon>
        <taxon>Asteroideae</taxon>
        <taxon>Anthemideae</taxon>
        <taxon>Anthemidinae</taxon>
        <taxon>Tanacetum</taxon>
    </lineage>
</organism>
<feature type="compositionally biased region" description="Basic and acidic residues" evidence="1">
    <location>
        <begin position="250"/>
        <end position="260"/>
    </location>
</feature>
<proteinExistence type="predicted"/>
<name>A0A699QJH2_TANCI</name>
<protein>
    <submittedName>
        <fullName evidence="2">Uncharacterized protein</fullName>
    </submittedName>
</protein>
<dbReference type="AlphaFoldDB" id="A0A699QJH2"/>
<evidence type="ECO:0000256" key="1">
    <source>
        <dbReference type="SAM" id="MobiDB-lite"/>
    </source>
</evidence>
<feature type="non-terminal residue" evidence="2">
    <location>
        <position position="274"/>
    </location>
</feature>